<organism evidence="3 4">
    <name type="scientific">Gossypium armourianum</name>
    <dbReference type="NCBI Taxonomy" id="34283"/>
    <lineage>
        <taxon>Eukaryota</taxon>
        <taxon>Viridiplantae</taxon>
        <taxon>Streptophyta</taxon>
        <taxon>Embryophyta</taxon>
        <taxon>Tracheophyta</taxon>
        <taxon>Spermatophyta</taxon>
        <taxon>Magnoliopsida</taxon>
        <taxon>eudicotyledons</taxon>
        <taxon>Gunneridae</taxon>
        <taxon>Pentapetalae</taxon>
        <taxon>rosids</taxon>
        <taxon>malvids</taxon>
        <taxon>Malvales</taxon>
        <taxon>Malvaceae</taxon>
        <taxon>Malvoideae</taxon>
        <taxon>Gossypium</taxon>
    </lineage>
</organism>
<evidence type="ECO:0000256" key="1">
    <source>
        <dbReference type="ARBA" id="ARBA00004906"/>
    </source>
</evidence>
<reference evidence="3 4" key="1">
    <citation type="journal article" date="2019" name="Genome Biol. Evol.">
        <title>Insights into the evolution of the New World diploid cottons (Gossypium, subgenus Houzingenia) based on genome sequencing.</title>
        <authorList>
            <person name="Grover C.E."/>
            <person name="Arick M.A. 2nd"/>
            <person name="Thrash A."/>
            <person name="Conover J.L."/>
            <person name="Sanders W.S."/>
            <person name="Peterson D.G."/>
            <person name="Frelichowski J.E."/>
            <person name="Scheffler J.A."/>
            <person name="Scheffler B.E."/>
            <person name="Wendel J.F."/>
        </authorList>
    </citation>
    <scope>NUCLEOTIDE SEQUENCE [LARGE SCALE GENOMIC DNA]</scope>
    <source>
        <strain evidence="3">6</strain>
        <tissue evidence="3">Leaf</tissue>
    </source>
</reference>
<feature type="domain" description="SKP1 component dimerisation" evidence="2">
    <location>
        <begin position="1"/>
        <end position="22"/>
    </location>
</feature>
<dbReference type="Pfam" id="PF01466">
    <property type="entry name" value="Skp1"/>
    <property type="match status" value="1"/>
</dbReference>
<dbReference type="AlphaFoldDB" id="A0A7J9JIJ6"/>
<dbReference type="InterPro" id="IPR016072">
    <property type="entry name" value="Skp1_comp_dimer"/>
</dbReference>
<evidence type="ECO:0000313" key="4">
    <source>
        <dbReference type="Proteomes" id="UP000593575"/>
    </source>
</evidence>
<keyword evidence="4" id="KW-1185">Reference proteome</keyword>
<dbReference type="Proteomes" id="UP000593575">
    <property type="component" value="Unassembled WGS sequence"/>
</dbReference>
<name>A0A7J9JIJ6_9ROSI</name>
<dbReference type="GO" id="GO:0006511">
    <property type="term" value="P:ubiquitin-dependent protein catabolic process"/>
    <property type="evidence" value="ECO:0007669"/>
    <property type="project" value="InterPro"/>
</dbReference>
<sequence length="22" mass="2563">MIKGKTVEEIRTTFNIKNDLDP</sequence>
<dbReference type="UniPathway" id="UPA00143"/>
<dbReference type="GO" id="GO:0016567">
    <property type="term" value="P:protein ubiquitination"/>
    <property type="evidence" value="ECO:0007669"/>
    <property type="project" value="UniProtKB-UniPathway"/>
</dbReference>
<evidence type="ECO:0000313" key="3">
    <source>
        <dbReference type="EMBL" id="MBA0833654.1"/>
    </source>
</evidence>
<dbReference type="Gene3D" id="3.30.710.10">
    <property type="entry name" value="Potassium Channel Kv1.1, Chain A"/>
    <property type="match status" value="1"/>
</dbReference>
<dbReference type="SUPFAM" id="SSF81382">
    <property type="entry name" value="Skp1 dimerisation domain-like"/>
    <property type="match status" value="1"/>
</dbReference>
<comment type="caution">
    <text evidence="3">The sequence shown here is derived from an EMBL/GenBank/DDBJ whole genome shotgun (WGS) entry which is preliminary data.</text>
</comment>
<comment type="pathway">
    <text evidence="1">Protein modification; protein ubiquitination.</text>
</comment>
<gene>
    <name evidence="3" type="ORF">Goarm_006083</name>
</gene>
<accession>A0A7J9JIJ6</accession>
<evidence type="ECO:0000259" key="2">
    <source>
        <dbReference type="Pfam" id="PF01466"/>
    </source>
</evidence>
<dbReference type="InterPro" id="IPR011333">
    <property type="entry name" value="SKP1/BTB/POZ_sf"/>
</dbReference>
<dbReference type="EMBL" id="JABFAE010000008">
    <property type="protein sequence ID" value="MBA0833654.1"/>
    <property type="molecule type" value="Genomic_DNA"/>
</dbReference>
<dbReference type="InterPro" id="IPR036296">
    <property type="entry name" value="SKP1-like_dim_sf"/>
</dbReference>
<proteinExistence type="predicted"/>
<protein>
    <recommendedName>
        <fullName evidence="2">SKP1 component dimerisation domain-containing protein</fullName>
    </recommendedName>
</protein>